<organism evidence="3 4">
    <name type="scientific">Pontibacillus salipaludis</name>
    <dbReference type="NCBI Taxonomy" id="1697394"/>
    <lineage>
        <taxon>Bacteria</taxon>
        <taxon>Bacillati</taxon>
        <taxon>Bacillota</taxon>
        <taxon>Bacilli</taxon>
        <taxon>Bacillales</taxon>
        <taxon>Bacillaceae</taxon>
        <taxon>Pontibacillus</taxon>
    </lineage>
</organism>
<dbReference type="InterPro" id="IPR001940">
    <property type="entry name" value="Peptidase_S1C"/>
</dbReference>
<dbReference type="PRINTS" id="PR00834">
    <property type="entry name" value="PROTEASES2C"/>
</dbReference>
<evidence type="ECO:0000256" key="1">
    <source>
        <dbReference type="ARBA" id="ARBA00022825"/>
    </source>
</evidence>
<dbReference type="InterPro" id="IPR009003">
    <property type="entry name" value="Peptidase_S1_PA"/>
</dbReference>
<dbReference type="Proteomes" id="UP000642571">
    <property type="component" value="Unassembled WGS sequence"/>
</dbReference>
<dbReference type="PANTHER" id="PTHR43019:SF23">
    <property type="entry name" value="PROTEASE DO-LIKE 5, CHLOROPLASTIC"/>
    <property type="match status" value="1"/>
</dbReference>
<evidence type="ECO:0008006" key="5">
    <source>
        <dbReference type="Google" id="ProtNLM"/>
    </source>
</evidence>
<dbReference type="RefSeq" id="WP_188654203.1">
    <property type="nucleotide sequence ID" value="NZ_BMIN01000010.1"/>
</dbReference>
<sequence length="289" mass="32657">MNEDYKNKDNAADIIDADLYEEIDDEEMKEILDEERAKQREKQEEEEEKPKRPFPKWAFWLIAIMMAINIVGILPRTFSLPAVDFLVKSAELMTNPDIDRYQKSVVVIESGQSKGTGFSISEDGYVITNEHVIDNEMPITVAFEDEGLYGGEVVQTFEDVDLALLKVEPNDGESLPYLPLAAETTFEEREHVFFIGNPLRFNGIANEGEVIGYRDLSDWERQVLMLEAPIYHGNSGSPVITEDGNVIAVVFATIKDDLHGKVGLAVPITYFHEKIQNIDEPISLPSKED</sequence>
<dbReference type="SUPFAM" id="SSF50494">
    <property type="entry name" value="Trypsin-like serine proteases"/>
    <property type="match status" value="1"/>
</dbReference>
<keyword evidence="2" id="KW-1133">Transmembrane helix</keyword>
<keyword evidence="2" id="KW-0812">Transmembrane</keyword>
<keyword evidence="1" id="KW-0645">Protease</keyword>
<dbReference type="Gene3D" id="2.40.10.120">
    <property type="match status" value="1"/>
</dbReference>
<keyword evidence="1" id="KW-0378">Hydrolase</keyword>
<protein>
    <recommendedName>
        <fullName evidence="5">Serine protease</fullName>
    </recommendedName>
</protein>
<accession>A0ABQ1Q7E0</accession>
<keyword evidence="2" id="KW-0472">Membrane</keyword>
<evidence type="ECO:0000313" key="4">
    <source>
        <dbReference type="Proteomes" id="UP000642571"/>
    </source>
</evidence>
<evidence type="ECO:0000313" key="3">
    <source>
        <dbReference type="EMBL" id="GGD16139.1"/>
    </source>
</evidence>
<dbReference type="PANTHER" id="PTHR43019">
    <property type="entry name" value="SERINE ENDOPROTEASE DEGS"/>
    <property type="match status" value="1"/>
</dbReference>
<keyword evidence="1" id="KW-0720">Serine protease</keyword>
<reference evidence="4" key="1">
    <citation type="journal article" date="2019" name="Int. J. Syst. Evol. Microbiol.">
        <title>The Global Catalogue of Microorganisms (GCM) 10K type strain sequencing project: providing services to taxonomists for standard genome sequencing and annotation.</title>
        <authorList>
            <consortium name="The Broad Institute Genomics Platform"/>
            <consortium name="The Broad Institute Genome Sequencing Center for Infectious Disease"/>
            <person name="Wu L."/>
            <person name="Ma J."/>
        </authorList>
    </citation>
    <scope>NUCLEOTIDE SEQUENCE [LARGE SCALE GENOMIC DNA]</scope>
    <source>
        <strain evidence="4">CGMCC 1.15353</strain>
    </source>
</reference>
<dbReference type="Pfam" id="PF13365">
    <property type="entry name" value="Trypsin_2"/>
    <property type="match status" value="1"/>
</dbReference>
<dbReference type="EMBL" id="BMIN01000010">
    <property type="protein sequence ID" value="GGD16139.1"/>
    <property type="molecule type" value="Genomic_DNA"/>
</dbReference>
<evidence type="ECO:0000256" key="2">
    <source>
        <dbReference type="SAM" id="Phobius"/>
    </source>
</evidence>
<name>A0ABQ1Q7E0_9BACI</name>
<keyword evidence="4" id="KW-1185">Reference proteome</keyword>
<proteinExistence type="predicted"/>
<comment type="caution">
    <text evidence="3">The sequence shown here is derived from an EMBL/GenBank/DDBJ whole genome shotgun (WGS) entry which is preliminary data.</text>
</comment>
<feature type="transmembrane region" description="Helical" evidence="2">
    <location>
        <begin position="57"/>
        <end position="78"/>
    </location>
</feature>
<gene>
    <name evidence="3" type="ORF">GCM10011389_24830</name>
</gene>